<dbReference type="Pfam" id="PF02350">
    <property type="entry name" value="Epimerase_2"/>
    <property type="match status" value="1"/>
</dbReference>
<dbReference type="EC" id="3.2.1.183" evidence="2"/>
<evidence type="ECO:0000313" key="2">
    <source>
        <dbReference type="EMBL" id="MEQ6890522.1"/>
    </source>
</evidence>
<organism evidence="2 3">
    <name type="scientific">Halomonas pelophila</name>
    <dbReference type="NCBI Taxonomy" id="3151122"/>
    <lineage>
        <taxon>Bacteria</taxon>
        <taxon>Pseudomonadati</taxon>
        <taxon>Pseudomonadota</taxon>
        <taxon>Gammaproteobacteria</taxon>
        <taxon>Oceanospirillales</taxon>
        <taxon>Halomonadaceae</taxon>
        <taxon>Halomonas</taxon>
    </lineage>
</organism>
<dbReference type="CDD" id="cd03786">
    <property type="entry name" value="GTB_UDP-GlcNAc_2-Epimerase"/>
    <property type="match status" value="1"/>
</dbReference>
<dbReference type="InterPro" id="IPR003331">
    <property type="entry name" value="UDP_GlcNAc_Epimerase_2_dom"/>
</dbReference>
<keyword evidence="2" id="KW-0326">Glycosidase</keyword>
<keyword evidence="3" id="KW-1185">Reference proteome</keyword>
<comment type="caution">
    <text evidence="2">The sequence shown here is derived from an EMBL/GenBank/DDBJ whole genome shotgun (WGS) entry which is preliminary data.</text>
</comment>
<dbReference type="RefSeq" id="WP_349760004.1">
    <property type="nucleotide sequence ID" value="NZ_JBEGCI010000024.1"/>
</dbReference>
<dbReference type="PANTHER" id="PTHR43174:SF3">
    <property type="entry name" value="UDP-N-ACETYLGLUCOSAMINE 2-EPIMERASE"/>
    <property type="match status" value="1"/>
</dbReference>
<dbReference type="InterPro" id="IPR020004">
    <property type="entry name" value="UDP-GlcNAc_Epase"/>
</dbReference>
<dbReference type="Proteomes" id="UP001472978">
    <property type="component" value="Unassembled WGS sequence"/>
</dbReference>
<reference evidence="2 3" key="1">
    <citation type="submission" date="2024-05" db="EMBL/GenBank/DDBJ databases">
        <title>Halomonas sp. CS7 16S ribosomal RNA gene Genome sequencing and assembly.</title>
        <authorList>
            <person name="Yook S."/>
        </authorList>
    </citation>
    <scope>NUCLEOTIDE SEQUENCE [LARGE SCALE GENOMIC DNA]</scope>
    <source>
        <strain evidence="2 3">CS7</strain>
    </source>
</reference>
<evidence type="ECO:0000313" key="3">
    <source>
        <dbReference type="Proteomes" id="UP001472978"/>
    </source>
</evidence>
<dbReference type="PANTHER" id="PTHR43174">
    <property type="entry name" value="UDP-N-ACETYLGLUCOSAMINE 2-EPIMERASE"/>
    <property type="match status" value="1"/>
</dbReference>
<feature type="domain" description="UDP-N-acetylglucosamine 2-epimerase" evidence="1">
    <location>
        <begin position="24"/>
        <end position="374"/>
    </location>
</feature>
<proteinExistence type="predicted"/>
<name>A0ABV1N9W0_9GAMM</name>
<sequence length="408" mass="44903">MTPRRLWVLTSTRADFGLLYWLLREIDADSRLELMLAVTGTHLSPEFGMTVQDIEKAGFPIHRRMEILLSSDTRTAMAKAMGLAMLECGTVLEVDRPDMVVLLGDRFETVPAALSAVVHGIPVVHLHGGETSSGAIDEYFRHAVTKLASYHFPATESYRQRIVQMGEDPARVFNFGSPGLDHLHRGEMIERSDLFAALGIDPDRLTALVTYHPVTGDKHGDARRDVAALLEALVSFDGLQFVFTKANADSQGRAINAQLEAWCEANPGRGRLFDNLGQRLYHGCLRHLDVMVGNSSSGLVEAPSFRLPVVNVGKRQQGRVAAANVITTRNDVAAIRDGLIRALDETFKAALSDMHNPYDRFGDGSTSTRIKDVLATFEITPQLLQKRFHDIDADSGGLKQGLGDHDHV</sequence>
<accession>A0ABV1N9W0</accession>
<dbReference type="InterPro" id="IPR029767">
    <property type="entry name" value="WecB-like"/>
</dbReference>
<evidence type="ECO:0000259" key="1">
    <source>
        <dbReference type="Pfam" id="PF02350"/>
    </source>
</evidence>
<dbReference type="EMBL" id="JBEGCI010000024">
    <property type="protein sequence ID" value="MEQ6890522.1"/>
    <property type="molecule type" value="Genomic_DNA"/>
</dbReference>
<dbReference type="Gene3D" id="3.40.50.2000">
    <property type="entry name" value="Glycogen Phosphorylase B"/>
    <property type="match status" value="2"/>
</dbReference>
<gene>
    <name evidence="2" type="primary">neuC</name>
    <name evidence="2" type="ORF">ABE957_17765</name>
</gene>
<keyword evidence="2" id="KW-0378">Hydrolase</keyword>
<dbReference type="GO" id="GO:0016798">
    <property type="term" value="F:hydrolase activity, acting on glycosyl bonds"/>
    <property type="evidence" value="ECO:0007669"/>
    <property type="project" value="UniProtKB-KW"/>
</dbReference>
<protein>
    <submittedName>
        <fullName evidence="2">UDP-N-acetylglucosamine 2-epimerase</fullName>
        <ecNumber evidence="2">3.2.1.183</ecNumber>
    </submittedName>
</protein>
<dbReference type="NCBIfam" id="TIGR03568">
    <property type="entry name" value="NeuC_NnaA"/>
    <property type="match status" value="1"/>
</dbReference>
<dbReference type="SUPFAM" id="SSF53756">
    <property type="entry name" value="UDP-Glycosyltransferase/glycogen phosphorylase"/>
    <property type="match status" value="1"/>
</dbReference>